<keyword evidence="11" id="KW-1185">Reference proteome</keyword>
<keyword evidence="6 7" id="KW-0665">Pyrimidine biosynthesis</keyword>
<evidence type="ECO:0000313" key="10">
    <source>
        <dbReference type="EMBL" id="WNY24962.1"/>
    </source>
</evidence>
<evidence type="ECO:0000259" key="8">
    <source>
        <dbReference type="Pfam" id="PF01948"/>
    </source>
</evidence>
<organism evidence="10 11">
    <name type="scientific">Methanolapillus millepedarum</name>
    <dbReference type="NCBI Taxonomy" id="3028296"/>
    <lineage>
        <taxon>Archaea</taxon>
        <taxon>Methanobacteriati</taxon>
        <taxon>Methanobacteriota</taxon>
        <taxon>Stenosarchaea group</taxon>
        <taxon>Methanomicrobia</taxon>
        <taxon>Methanosarcinales</taxon>
        <taxon>Methanosarcinaceae</taxon>
        <taxon>Methanolapillus</taxon>
    </lineage>
</organism>
<dbReference type="PANTHER" id="PTHR35805">
    <property type="entry name" value="ASPARTATE CARBAMOYLTRANSFERASE REGULATORY CHAIN"/>
    <property type="match status" value="1"/>
</dbReference>
<evidence type="ECO:0000313" key="11">
    <source>
        <dbReference type="Proteomes" id="UP001303587"/>
    </source>
</evidence>
<reference evidence="10 11" key="1">
    <citation type="submission" date="2023-07" db="EMBL/GenBank/DDBJ databases">
        <title>Closed genoem sequence of Methanosarcinaceae archaeon Ac7.</title>
        <authorList>
            <person name="Poehlein A."/>
            <person name="Protasov E."/>
            <person name="Platt K."/>
            <person name="Reeh H."/>
            <person name="Daniel R."/>
            <person name="Brune A."/>
        </authorList>
    </citation>
    <scope>NUCLEOTIDE SEQUENCE [LARGE SCALE GENOMIC DNA]</scope>
    <source>
        <strain evidence="10 11">Ac7</strain>
    </source>
</reference>
<dbReference type="GO" id="GO:0009347">
    <property type="term" value="C:aspartate carbamoyltransferase complex"/>
    <property type="evidence" value="ECO:0007669"/>
    <property type="project" value="InterPro"/>
</dbReference>
<evidence type="ECO:0000256" key="5">
    <source>
        <dbReference type="ARBA" id="ARBA00022833"/>
    </source>
</evidence>
<feature type="binding site" evidence="7">
    <location>
        <position position="171"/>
    </location>
    <ligand>
        <name>Zn(2+)</name>
        <dbReference type="ChEBI" id="CHEBI:29105"/>
    </ligand>
</feature>
<evidence type="ECO:0000256" key="7">
    <source>
        <dbReference type="HAMAP-Rule" id="MF_00002"/>
    </source>
</evidence>
<dbReference type="NCBIfam" id="TIGR00240">
    <property type="entry name" value="ATCase_reg"/>
    <property type="match status" value="1"/>
</dbReference>
<sequence length="187" mass="20735">MSDERAGRADKESFIEKMENKIEKTVTRSKKLGDKNDLRIKAIENGTVIDHITPGQALNVLKIISVGENFKNTVSVVMNAGGARGDKDVVKIEGKELTEKEVAAISLLSPKATVNIIRHFEVIEKKQVKTPECVNGIVKCVNPNCISNSNEPIDSRFIVKECHTGALLLRCAYCESVMMENLMMNFK</sequence>
<keyword evidence="5 7" id="KW-0862">Zinc</keyword>
<protein>
    <recommendedName>
        <fullName evidence="3 7">Aspartate carbamoyltransferase regulatory chain</fullName>
    </recommendedName>
</protein>
<evidence type="ECO:0000259" key="9">
    <source>
        <dbReference type="Pfam" id="PF02748"/>
    </source>
</evidence>
<gene>
    <name evidence="7 10" type="primary">pyrI</name>
    <name evidence="10" type="ORF">MsAc7_04940</name>
</gene>
<evidence type="ECO:0000256" key="1">
    <source>
        <dbReference type="ARBA" id="ARBA00002565"/>
    </source>
</evidence>
<comment type="similarity">
    <text evidence="2 7">Belongs to the PyrI family.</text>
</comment>
<dbReference type="EMBL" id="CP131060">
    <property type="protein sequence ID" value="WNY24962.1"/>
    <property type="molecule type" value="Genomic_DNA"/>
</dbReference>
<dbReference type="Pfam" id="PF01948">
    <property type="entry name" value="PyrI"/>
    <property type="match status" value="1"/>
</dbReference>
<comment type="function">
    <text evidence="1 7">Involved in allosteric regulation of aspartate carbamoyltransferase.</text>
</comment>
<comment type="subunit">
    <text evidence="7">Contains catalytic and regulatory chains.</text>
</comment>
<feature type="binding site" evidence="7">
    <location>
        <position position="145"/>
    </location>
    <ligand>
        <name>Zn(2+)</name>
        <dbReference type="ChEBI" id="CHEBI:29105"/>
    </ligand>
</feature>
<evidence type="ECO:0000256" key="2">
    <source>
        <dbReference type="ARBA" id="ARBA00010498"/>
    </source>
</evidence>
<feature type="domain" description="Aspartate carbamoyltransferase regulatory subunit N-terminal" evidence="8">
    <location>
        <begin position="38"/>
        <end position="129"/>
    </location>
</feature>
<name>A0AA96VE31_9EURY</name>
<dbReference type="InterPro" id="IPR036792">
    <property type="entry name" value="Asp_carbatrfase_reg_C_sf"/>
</dbReference>
<dbReference type="PANTHER" id="PTHR35805:SF1">
    <property type="entry name" value="ASPARTATE CARBAMOYLTRANSFERASE REGULATORY CHAIN"/>
    <property type="match status" value="1"/>
</dbReference>
<dbReference type="GO" id="GO:0006221">
    <property type="term" value="P:pyrimidine nucleotide biosynthetic process"/>
    <property type="evidence" value="ECO:0007669"/>
    <property type="project" value="UniProtKB-UniRule"/>
</dbReference>
<feature type="binding site" evidence="7">
    <location>
        <position position="174"/>
    </location>
    <ligand>
        <name>Zn(2+)</name>
        <dbReference type="ChEBI" id="CHEBI:29105"/>
    </ligand>
</feature>
<proteinExistence type="inferred from homology"/>
<dbReference type="InterPro" id="IPR002801">
    <property type="entry name" value="Asp_carbamoylTrfase_reg"/>
</dbReference>
<dbReference type="GO" id="GO:0006207">
    <property type="term" value="P:'de novo' pyrimidine nucleobase biosynthetic process"/>
    <property type="evidence" value="ECO:0007669"/>
    <property type="project" value="InterPro"/>
</dbReference>
<accession>A0AA96VE31</accession>
<dbReference type="HAMAP" id="MF_00002">
    <property type="entry name" value="Asp_carb_tr_reg"/>
    <property type="match status" value="1"/>
</dbReference>
<dbReference type="InterPro" id="IPR020545">
    <property type="entry name" value="Asp_carbamoyltransf_reg_N"/>
</dbReference>
<feature type="domain" description="Aspartate carbamoyltransferase regulatory subunit C-terminal" evidence="9">
    <location>
        <begin position="134"/>
        <end position="181"/>
    </location>
</feature>
<evidence type="ECO:0000256" key="3">
    <source>
        <dbReference type="ARBA" id="ARBA00021764"/>
    </source>
</evidence>
<dbReference type="SUPFAM" id="SSF54893">
    <property type="entry name" value="Aspartate carbamoyltransferase, Regulatory-chain, N-terminal domain"/>
    <property type="match status" value="1"/>
</dbReference>
<dbReference type="Gene3D" id="2.30.30.20">
    <property type="entry name" value="Aspartate carbamoyltransferase regulatory subunit, C-terminal domain"/>
    <property type="match status" value="1"/>
</dbReference>
<evidence type="ECO:0000256" key="6">
    <source>
        <dbReference type="ARBA" id="ARBA00022975"/>
    </source>
</evidence>
<dbReference type="InterPro" id="IPR020542">
    <property type="entry name" value="Asp_carbamoyltrfase_reg_C"/>
</dbReference>
<dbReference type="AlphaFoldDB" id="A0AA96VE31"/>
<evidence type="ECO:0000256" key="4">
    <source>
        <dbReference type="ARBA" id="ARBA00022723"/>
    </source>
</evidence>
<feature type="binding site" evidence="7">
    <location>
        <position position="140"/>
    </location>
    <ligand>
        <name>Zn(2+)</name>
        <dbReference type="ChEBI" id="CHEBI:29105"/>
    </ligand>
</feature>
<dbReference type="SUPFAM" id="SSF57825">
    <property type="entry name" value="Aspartate carbamoyltransferase, Regulatory-chain, C-terminal domain"/>
    <property type="match status" value="1"/>
</dbReference>
<dbReference type="GO" id="GO:0046872">
    <property type="term" value="F:metal ion binding"/>
    <property type="evidence" value="ECO:0007669"/>
    <property type="project" value="UniProtKB-KW"/>
</dbReference>
<comment type="cofactor">
    <cofactor evidence="7">
        <name>Zn(2+)</name>
        <dbReference type="ChEBI" id="CHEBI:29105"/>
    </cofactor>
    <text evidence="7">Binds 1 zinc ion per subunit.</text>
</comment>
<dbReference type="Gene3D" id="3.30.70.140">
    <property type="entry name" value="Aspartate carbamoyltransferase regulatory subunit, N-terminal domain"/>
    <property type="match status" value="1"/>
</dbReference>
<dbReference type="InterPro" id="IPR036793">
    <property type="entry name" value="Asp_carbatrfase_reg_N_sf"/>
</dbReference>
<keyword evidence="4 7" id="KW-0479">Metal-binding</keyword>
<dbReference type="Proteomes" id="UP001303587">
    <property type="component" value="Chromosome"/>
</dbReference>
<dbReference type="Pfam" id="PF02748">
    <property type="entry name" value="PyrI_C"/>
    <property type="match status" value="1"/>
</dbReference>